<dbReference type="RefSeq" id="WP_220640922.1">
    <property type="nucleotide sequence ID" value="NZ_CP080429.1"/>
</dbReference>
<keyword evidence="1" id="KW-1133">Transmembrane helix</keyword>
<feature type="transmembrane region" description="Helical" evidence="1">
    <location>
        <begin position="26"/>
        <end position="47"/>
    </location>
</feature>
<dbReference type="Proteomes" id="UP000825381">
    <property type="component" value="Chromosome"/>
</dbReference>
<dbReference type="CDD" id="cd03395">
    <property type="entry name" value="PAP2_like_4"/>
    <property type="match status" value="1"/>
</dbReference>
<dbReference type="InterPro" id="IPR000326">
    <property type="entry name" value="PAP2/HPO"/>
</dbReference>
<feature type="transmembrane region" description="Helical" evidence="1">
    <location>
        <begin position="134"/>
        <end position="153"/>
    </location>
</feature>
<name>A0ABX8V7V4_9FLAO</name>
<evidence type="ECO:0000313" key="3">
    <source>
        <dbReference type="EMBL" id="QYJ68582.1"/>
    </source>
</evidence>
<feature type="transmembrane region" description="Helical" evidence="1">
    <location>
        <begin position="54"/>
        <end position="71"/>
    </location>
</feature>
<dbReference type="PANTHER" id="PTHR14969:SF13">
    <property type="entry name" value="AT30094P"/>
    <property type="match status" value="1"/>
</dbReference>
<feature type="transmembrane region" description="Helical" evidence="1">
    <location>
        <begin position="106"/>
        <end position="127"/>
    </location>
</feature>
<dbReference type="SMART" id="SM00014">
    <property type="entry name" value="acidPPc"/>
    <property type="match status" value="1"/>
</dbReference>
<proteinExistence type="predicted"/>
<sequence length="191" mass="22716">MLDSLLQLDRDVFIFLNSLGSEKWDALWMFLTKQFNWIPVFLIIFYFTFKELKWRHALLAIVIIALLITITDQSTNFFKHYFERLRPCNAPDLEGIVRAVKQRSSFSFFSGHASNSMASAFFLYTILKPYVKHIWIIFLWPLVFAYSRIYLGLHYPLDILTGYVWGILMASVVLVLYRYLRKKYFPQSKKV</sequence>
<dbReference type="InterPro" id="IPR036938">
    <property type="entry name" value="PAP2/HPO_sf"/>
</dbReference>
<feature type="domain" description="Phosphatidic acid phosphatase type 2/haloperoxidase" evidence="2">
    <location>
        <begin position="61"/>
        <end position="174"/>
    </location>
</feature>
<gene>
    <name evidence="3" type="ORF">K1I41_01510</name>
</gene>
<dbReference type="Gene3D" id="1.20.144.10">
    <property type="entry name" value="Phosphatidic acid phosphatase type 2/haloperoxidase"/>
    <property type="match status" value="1"/>
</dbReference>
<dbReference type="SUPFAM" id="SSF48317">
    <property type="entry name" value="Acid phosphatase/Vanadium-dependent haloperoxidase"/>
    <property type="match status" value="1"/>
</dbReference>
<evidence type="ECO:0000259" key="2">
    <source>
        <dbReference type="SMART" id="SM00014"/>
    </source>
</evidence>
<accession>A0ABX8V7V4</accession>
<dbReference type="EMBL" id="CP080429">
    <property type="protein sequence ID" value="QYJ68582.1"/>
    <property type="molecule type" value="Genomic_DNA"/>
</dbReference>
<evidence type="ECO:0000256" key="1">
    <source>
        <dbReference type="SAM" id="Phobius"/>
    </source>
</evidence>
<keyword evidence="4" id="KW-1185">Reference proteome</keyword>
<keyword evidence="1" id="KW-0812">Transmembrane</keyword>
<dbReference type="Pfam" id="PF01569">
    <property type="entry name" value="PAP2"/>
    <property type="match status" value="1"/>
</dbReference>
<protein>
    <submittedName>
        <fullName evidence="3">Phosphatase PAP2 family protein</fullName>
    </submittedName>
</protein>
<organism evidence="3 4">
    <name type="scientific">Flavobacterium litorale</name>
    <dbReference type="NCBI Taxonomy" id="2856519"/>
    <lineage>
        <taxon>Bacteria</taxon>
        <taxon>Pseudomonadati</taxon>
        <taxon>Bacteroidota</taxon>
        <taxon>Flavobacteriia</taxon>
        <taxon>Flavobacteriales</taxon>
        <taxon>Flavobacteriaceae</taxon>
        <taxon>Flavobacterium</taxon>
    </lineage>
</organism>
<reference evidence="3 4" key="1">
    <citation type="submission" date="2021-07" db="EMBL/GenBank/DDBJ databases">
        <title>Flavobacterium WSW3-B6 sp.nov, isolated from seaweed.</title>
        <authorList>
            <person name="Muhammad N."/>
            <person name="Ho H."/>
            <person name="Lee Y.-J."/>
            <person name="Nguyen T."/>
            <person name="Ho J."/>
            <person name="Kim S.-G."/>
        </authorList>
    </citation>
    <scope>NUCLEOTIDE SEQUENCE [LARGE SCALE GENOMIC DNA]</scope>
    <source>
        <strain evidence="3 4">WSW3-B6</strain>
    </source>
</reference>
<evidence type="ECO:0000313" key="4">
    <source>
        <dbReference type="Proteomes" id="UP000825381"/>
    </source>
</evidence>
<dbReference type="PANTHER" id="PTHR14969">
    <property type="entry name" value="SPHINGOSINE-1-PHOSPHATE PHOSPHOHYDROLASE"/>
    <property type="match status" value="1"/>
</dbReference>
<keyword evidence="1" id="KW-0472">Membrane</keyword>
<feature type="transmembrane region" description="Helical" evidence="1">
    <location>
        <begin position="159"/>
        <end position="180"/>
    </location>
</feature>